<accession>A0AA95KRZ4</accession>
<name>A0AA95KRZ4_9GAMM</name>
<reference evidence="1" key="2">
    <citation type="submission" date="2023-04" db="EMBL/GenBank/DDBJ databases">
        <authorList>
            <person name="Beletskiy A.V."/>
            <person name="Mardanov A.V."/>
            <person name="Ravin N.V."/>
        </authorList>
    </citation>
    <scope>NUCLEOTIDE SEQUENCE</scope>
    <source>
        <strain evidence="1">GKL-02</strain>
    </source>
</reference>
<dbReference type="KEGG" id="tput:QJT81_09640"/>
<gene>
    <name evidence="1" type="ORF">QJT81_09640</name>
</gene>
<reference evidence="1" key="1">
    <citation type="journal article" date="2023" name="Int. J. Mol. Sci.">
        <title>Metagenomics Revealed a New Genus 'Candidatus Thiocaldithrix dubininis' gen. nov., sp. nov. and a New Species 'Candidatus Thiothrix putei' sp. nov. in the Family Thiotrichaceae, Some Members of Which Have Traits of Both Na+- and H+-Motive Energetics.</title>
        <authorList>
            <person name="Ravin N.V."/>
            <person name="Muntyan M.S."/>
            <person name="Smolyakov D.D."/>
            <person name="Rudenko T.S."/>
            <person name="Beletsky A.V."/>
            <person name="Mardanov A.V."/>
            <person name="Grabovich M.Y."/>
        </authorList>
    </citation>
    <scope>NUCLEOTIDE SEQUENCE</scope>
    <source>
        <strain evidence="1">GKL-02</strain>
    </source>
</reference>
<evidence type="ECO:0000313" key="1">
    <source>
        <dbReference type="EMBL" id="WGZ96212.1"/>
    </source>
</evidence>
<organism evidence="1">
    <name type="scientific">Candidatus Thiothrix putei</name>
    <dbReference type="NCBI Taxonomy" id="3080811"/>
    <lineage>
        <taxon>Bacteria</taxon>
        <taxon>Pseudomonadati</taxon>
        <taxon>Pseudomonadota</taxon>
        <taxon>Gammaproteobacteria</taxon>
        <taxon>Thiotrichales</taxon>
        <taxon>Thiotrichaceae</taxon>
        <taxon>Thiothrix</taxon>
    </lineage>
</organism>
<protein>
    <submittedName>
        <fullName evidence="1">Uncharacterized protein</fullName>
    </submittedName>
</protein>
<proteinExistence type="predicted"/>
<dbReference type="Proteomes" id="UP001301326">
    <property type="component" value="Chromosome"/>
</dbReference>
<dbReference type="AlphaFoldDB" id="A0AA95KRZ4"/>
<dbReference type="EMBL" id="CP124756">
    <property type="protein sequence ID" value="WGZ96212.1"/>
    <property type="molecule type" value="Genomic_DNA"/>
</dbReference>
<sequence>MVNYAYTVRDKVRENGLVMRQLANNSAEQAMLGDFSQAVDDAIIGSSEAHQNQMLQLLESPEKTKQFARLIFELLQAGQAPGP</sequence>